<dbReference type="AlphaFoldDB" id="A0A1A9KD84"/>
<gene>
    <name evidence="3" type="ORF">A9C11_14255</name>
</gene>
<evidence type="ECO:0000313" key="3">
    <source>
        <dbReference type="EMBL" id="ANI15080.1"/>
    </source>
</evidence>
<evidence type="ECO:0000313" key="4">
    <source>
        <dbReference type="Proteomes" id="UP000077748"/>
    </source>
</evidence>
<sequence length="75" mass="8006">MRCRGGASAPSAKRSGHAAPWAATPDRRARLCELLRTGTLDCSALTGEARAMNTFFILLIIAVAALIIIMDLGHR</sequence>
<protein>
    <submittedName>
        <fullName evidence="3">Uncharacterized protein</fullName>
    </submittedName>
</protein>
<dbReference type="EMBL" id="CP015878">
    <property type="protein sequence ID" value="ANI15080.1"/>
    <property type="molecule type" value="Genomic_DNA"/>
</dbReference>
<proteinExistence type="predicted"/>
<keyword evidence="2" id="KW-0472">Membrane</keyword>
<evidence type="ECO:0000256" key="1">
    <source>
        <dbReference type="SAM" id="MobiDB-lite"/>
    </source>
</evidence>
<keyword evidence="2" id="KW-0812">Transmembrane</keyword>
<organism evidence="3 4">
    <name type="scientific">Pseudomonas citronellolis</name>
    <dbReference type="NCBI Taxonomy" id="53408"/>
    <lineage>
        <taxon>Bacteria</taxon>
        <taxon>Pseudomonadati</taxon>
        <taxon>Pseudomonadota</taxon>
        <taxon>Gammaproteobacteria</taxon>
        <taxon>Pseudomonadales</taxon>
        <taxon>Pseudomonadaceae</taxon>
        <taxon>Pseudomonas</taxon>
    </lineage>
</organism>
<evidence type="ECO:0000256" key="2">
    <source>
        <dbReference type="SAM" id="Phobius"/>
    </source>
</evidence>
<accession>A0A1A9KD84</accession>
<reference evidence="3 4" key="1">
    <citation type="submission" date="2016-05" db="EMBL/GenBank/DDBJ databases">
        <title>Genome Sequence of Pseudomonas citronellolis Strain SJTE-3, an Estrogens and Persistent Organic Pollutants degradation strain.</title>
        <authorList>
            <person name="Liang R."/>
        </authorList>
    </citation>
    <scope>NUCLEOTIDE SEQUENCE [LARGE SCALE GENOMIC DNA]</scope>
    <source>
        <strain evidence="3 4">SJTE-3</strain>
    </source>
</reference>
<feature type="region of interest" description="Disordered" evidence="1">
    <location>
        <begin position="1"/>
        <end position="22"/>
    </location>
</feature>
<dbReference type="Proteomes" id="UP000077748">
    <property type="component" value="Chromosome"/>
</dbReference>
<keyword evidence="2" id="KW-1133">Transmembrane helix</keyword>
<name>A0A1A9KD84_9PSED</name>
<feature type="transmembrane region" description="Helical" evidence="2">
    <location>
        <begin position="55"/>
        <end position="73"/>
    </location>
</feature>